<keyword evidence="2" id="KW-1133">Transmembrane helix</keyword>
<reference evidence="3" key="2">
    <citation type="submission" date="2020-09" db="EMBL/GenBank/DDBJ databases">
        <authorList>
            <person name="Sun Q."/>
            <person name="Ohkuma M."/>
        </authorList>
    </citation>
    <scope>NUCLEOTIDE SEQUENCE</scope>
    <source>
        <strain evidence="3">JCM 4815</strain>
    </source>
</reference>
<accession>A0A918UFM8</accession>
<evidence type="ECO:0000256" key="1">
    <source>
        <dbReference type="SAM" id="MobiDB-lite"/>
    </source>
</evidence>
<feature type="compositionally biased region" description="Polar residues" evidence="1">
    <location>
        <begin position="503"/>
        <end position="514"/>
    </location>
</feature>
<feature type="transmembrane region" description="Helical" evidence="2">
    <location>
        <begin position="114"/>
        <end position="134"/>
    </location>
</feature>
<feature type="region of interest" description="Disordered" evidence="1">
    <location>
        <begin position="1024"/>
        <end position="1044"/>
    </location>
</feature>
<feature type="region of interest" description="Disordered" evidence="1">
    <location>
        <begin position="3001"/>
        <end position="3041"/>
    </location>
</feature>
<keyword evidence="4" id="KW-1185">Reference proteome</keyword>
<feature type="compositionally biased region" description="Low complexity" evidence="1">
    <location>
        <begin position="844"/>
        <end position="853"/>
    </location>
</feature>
<feature type="compositionally biased region" description="Low complexity" evidence="1">
    <location>
        <begin position="423"/>
        <end position="444"/>
    </location>
</feature>
<feature type="compositionally biased region" description="Low complexity" evidence="1">
    <location>
        <begin position="456"/>
        <end position="479"/>
    </location>
</feature>
<feature type="region of interest" description="Disordered" evidence="1">
    <location>
        <begin position="3262"/>
        <end position="3313"/>
    </location>
</feature>
<feature type="region of interest" description="Disordered" evidence="1">
    <location>
        <begin position="2443"/>
        <end position="2483"/>
    </location>
</feature>
<evidence type="ECO:0008006" key="5">
    <source>
        <dbReference type="Google" id="ProtNLM"/>
    </source>
</evidence>
<sequence length="3878" mass="407993">MREINFPDEVSTMLFVLLGTKPLQARENLAYDSRELYLEYGRGLRELREAIRQSVSDASTNLPPDVAKRYIEGLSLLTDDGGVDHIQRMIDQLDDLAMGQVDHSMKIQASKWEIIAEITMLLIELALLAALAAFTGGTSLSQMALARARSRLAVLLIIHRLVRLARFGPTLGGALEEAIQALAVRLAQIALNPPGRRPDGIDWGDIGKAAAFGAVAGGFEGLLEGAGNHVRKWFNKNFDDFSSKFDDFAKNNPYTANVLKQSVNLPEVFVVSAVSEGAAETLVNYLIDGKLDWNWDTFIGAGAAGTVAVLGMSAVGGAGLWLHGKFSATDQFTDYNELPPSYEDATDTGGTGPHTSDTVPKPGLTGVYAANGSGAGTGGSMSTVTSSSDLYTPGAGNLPDTGVGGPLPVYSASSGTVPPPGGTPYTSPTSPTSPTSAPPVTSAVDNVPAGGSGAGTDFSTDPSTSVPPSTNVPSSATTPYLPVGTGGTDTGTGSMPAAVDLSSDVTRTRSTGSESDSDSDMSTIADTDTNTNTDTLTDAVTDVSTHAGTATPNLQSLPGSSPPNTALGSGAVKQQPVTDTVADGPVNNTADATDSTNTTDTTDTTDTTKQHSTEAPAAPVAPVGHGPAWEAARSAAVPVTRSHTWVDPLSSAPDPARPGETTQFTVRSKFDARRFQYDGEWVTDLTVQIGSRAPEGLPQEVWDKVRTGVEELLNAPAYRLPNGDLLHVTVERVAHDPHPHGLNVALIGPDRQMTRTHWPADADPVDYVHEITHQLGLRDESGHATAPGRADIAGSLLGDYTRPAPHGLAQNGLRGRHLQLLAALIGEVDTTGQSTGRTAPSREAPQTPQAPQAPQAPPTTVSAPRPVATTGGSVGAEPYAPKAPATNELSTAGTEQGPKAEQGPKTGPAETPAPAPQPAAPDKTPPKPTAKPVKEWITNRLAREHPPALDRAMPRPPVTTSSGSRAPLSDGSTVPAHIDGLRSLLDEVPEGVAAEALVSFGHGDIVLRGADQVVSEIGRVLRENPTVAPGPAPSGRPQGVGPGSAAARAFTRAYRALTGSGSSTSGTPTPENSDLVADITHALLHEPRSLTGEGRGFPYLDSRGNPRLLHLRAIHRRDGWQPFGDAFGDPAKVDAMQRSVVTAGQSKSMQSSTPMALSVPIGPVSSAAFGGFGRVGLRAGFSRKTGYGLADQGTGQTETRGLDGSHVYLTDAYFEMTVLDADHGTVTLPVPVPADGATATTPQGPVPAVFGFGMRGGLSVRLSDSATRPPGPLAARAAARIPRSMVLDATSTYRLVRPEDFGPVGHILAWAAQEVGAAPGSDAYRDLGAFFSQGGFHRHARTLANGRIVSPPLYADDKARTPLGAFVVDVVPGRAVRISSTADAEMRDISVSLARNERGLSRTTALGLELAAGPAFNFFGVGPLNLRFQFGPVGRYLVSWSRAKNLGGSGASKTAGQVKGDNTALYLVKKDVFVTRTGQAGGPRRFQTWSLDRMTHTEARRLAGWDDGTTLALSNGAPAPFPPAQLTLHRPRTLGMHRVEEFTYDDGLLRHGAVSGTDPGRTLLDAFADEVIAAAARAHPRLVAPLAELSPPPRRREQLRAFFRGGPAPDPAPGRPQWRNRAEYETAVFNTRQILVMLSDAYLRASLEALTTTGLLIPLYETGRFGQAHRYVRVRGELTNRTFRGVQTDFRHRFSSVGAERLDGQAGARRGGELGLEAALSLRDPVSDDIGAPNNAGTVSLGVREGWQRDTDLSFGSSATNEPMTVSTGPAHLYAYDLSLTADHGGYWRFRGLLRGTATLGLLGTQPFVFSSPQDVLIGTAADGTAVSGGPWTGRVLISVPAAHAPAADPHAPGADNPYAPTAAPATTVPIRQDRALALARGLLPAPPPDPGDGTGSGALVGPDDLVVSSSDGSAGPPPDNTARRLFRQLQNHPFVTVTVTADPALVASLDDIVRIASGGAWQLTEEGAPTRSAIMRSLQPQLLTANFDQSSGPLGWSAVGLMGKGPYGSLWATFRHVTTVRDVRALTPSVPMDSEMIIGGSTQSAGKASRSRTVFTGGQLTYAKAHTAGPGLLGTYGLVASPYSEASAEEMTVVRVAVADMNRKGFGHQVLVTGTTEHWLALASSRLGSDAPGHAYIPRQLAGVAGAMTAVPGGWQAHVPEKSAYELGIVEDGLGDVPRYTARSWQPQPWLRGHEFGTYPVNALDATRALAAFDRQVATLGLADEDRERVRALVTSRAGRFLGKELTDAGSSAPVRSGGWGWHSLRIGNRTARVRVRLAPGRTTFSMLDHNVEMEENRRAIETVTRGKSGTKGSDLGYLVSEGVHTNLQGGVGPVASGPALTESGGGRDTTSRGHSVTTLTVFRAASTEPYAVTDTAYDLEITLELDNVPAERAPAAQPDGTDRSLARRAAGRLDEFTGKRTVSVREPAGTLREHVPLSLMTPVVGSDGTDGSDGGKRLSPPDLAALPAPRQITGPDGRPRTRLADGTAGAFTFPEHGFDVRRIVGRTGLRTANHYAIALSYDASFSLARADAPRRAGDTGLTRAGTGSAQSLEDSTSNAMLTAFFHRAVTDDGYRLTDLTEKNLIGTESASLRLHAMPDFSGATLLTVADGEKMEVLHRVGEGVSASESHDTVQDLSPGAGLLVSSPQTGLNQYGFTVPGANEGTGSGTPAGTDHLDSINVKPKTGRVFVFAVPTAWVSDADVRRGVKDRGLLRAVGGTFGHVRPGPKAVRSDTHVLAWVREDIARGLGIVTDRNFPQQVSAAWDAVGGASKAWTTADSAYWSKRRPGAALYAELRAARTAMEAARRTAEGPRRARTEAEQALTTAQDGLREAQKAETRDRTTAQANVDAAHDALEQATTHWQNSVPEQDRYRKAAVAPVTAAEERARAAEVAADALRESAALRTQQAQEAVTEAETLAKEPREAAERADELVEQAVARFERARTAWESLRDTLDGLRRTAEAAAAEYHRVRAAADQLTWWHQRAATPGGRARLEAEGFEEPPPVRHQAPPKPPAPPKAPPPPTYTRITADGRTTLVSPGPDPVEFRLHDVPRDGDAFLKALVLGLSRSAPDLLTSHGLDLTDPPATLDRLRRMFAAQLTDPGGPDLRDVIAPDGTDTFRTGEITEAGLTAPGTGPLAPGTPQRAEFDGLNGLIPHSAALGADARAALAAAQILRPGDYADESTWNNSAADLLPLLASHALGIDLTVVDGSGRFQRFSPPPRPGAGRLHTAGLTDEQPGPRPHIVLSLDDRHYQLAVPAVEDADGPPPPPLPPLPSPQPLPKAGPDHHTEAPRNGLATDGTAVTAPARGEPVPVPATGECLLYSFLAGASPHLRDTLTGLAQDDPDAYAWLADGDRVREDLGLQATLHSAWQIAPSGPSQTVVAAMRRHVAGHVRDSGGRLHPQIIGQLRLTAASEGTFAARIAPLDRPALLRLLEYHGAHPGPLAAMDDAELRAELEDVYATSTAPLDATELGAVLRTVEGWRDQWMTATGEVLLPLLAHAFGTRVEVVRDGRFNASAGPDNTPTAVEVHYFGRNHYTGSTAGTWDPATGTYGAPVPPKRVKKEEKDADGDVRVNPLWTPLDEIDPDLLITGGKDAVWLYTVTADGRVLLGSEKPSDIVTREQFDALLDGMREKDPGLTEEGLLRHLDGLGHTGIAAGFTEEGRTVPGRSRVSGEFRWNAERGRWTVNDKSGRYMSDSVRPGLDPAQAAAWLDGVAGLFRERLGVEVVPDQVKTAGATAHPGTTAPGAGLADALSARTAALLSDGTVSIAELDALGIALSPGPAAQAVLMGGRLSLSELAPELELTADQRLRLLLWRSSGTTSPPQDPDAVPDAVAAALGIGLVILRPDGRTTRHGSGTGPSVQLRFDGSRFSVP</sequence>
<feature type="region of interest" description="Disordered" evidence="1">
    <location>
        <begin position="548"/>
        <end position="622"/>
    </location>
</feature>
<dbReference type="EMBL" id="BMVW01000002">
    <property type="protein sequence ID" value="GGZ00884.1"/>
    <property type="molecule type" value="Genomic_DNA"/>
</dbReference>
<proteinExistence type="predicted"/>
<keyword evidence="2" id="KW-0812">Transmembrane</keyword>
<evidence type="ECO:0000256" key="2">
    <source>
        <dbReference type="SAM" id="Phobius"/>
    </source>
</evidence>
<dbReference type="RefSeq" id="WP_189857309.1">
    <property type="nucleotide sequence ID" value="NZ_BMVW01000002.1"/>
</dbReference>
<comment type="caution">
    <text evidence="3">The sequence shown here is derived from an EMBL/GenBank/DDBJ whole genome shotgun (WGS) entry which is preliminary data.</text>
</comment>
<feature type="compositionally biased region" description="Pro residues" evidence="1">
    <location>
        <begin position="3267"/>
        <end position="3284"/>
    </location>
</feature>
<dbReference type="Proteomes" id="UP000622166">
    <property type="component" value="Unassembled WGS sequence"/>
</dbReference>
<feature type="compositionally biased region" description="Basic and acidic residues" evidence="1">
    <location>
        <begin position="2831"/>
        <end position="2843"/>
    </location>
</feature>
<feature type="compositionally biased region" description="Low complexity" evidence="1">
    <location>
        <begin position="587"/>
        <end position="605"/>
    </location>
</feature>
<feature type="region of interest" description="Disordered" evidence="1">
    <location>
        <begin position="3551"/>
        <end position="3571"/>
    </location>
</feature>
<feature type="region of interest" description="Disordered" evidence="1">
    <location>
        <begin position="3853"/>
        <end position="3878"/>
    </location>
</feature>
<evidence type="ECO:0000313" key="4">
    <source>
        <dbReference type="Proteomes" id="UP000622166"/>
    </source>
</evidence>
<keyword evidence="2" id="KW-0472">Membrane</keyword>
<name>A0A918UFM8_9ACTN</name>
<feature type="compositionally biased region" description="Basic and acidic residues" evidence="1">
    <location>
        <begin position="2807"/>
        <end position="2821"/>
    </location>
</feature>
<evidence type="ECO:0000313" key="3">
    <source>
        <dbReference type="EMBL" id="GGZ00884.1"/>
    </source>
</evidence>
<feature type="compositionally biased region" description="Polar residues" evidence="1">
    <location>
        <begin position="548"/>
        <end position="567"/>
    </location>
</feature>
<gene>
    <name evidence="3" type="ORF">GCM10010365_19660</name>
</gene>
<feature type="region of interest" description="Disordered" evidence="1">
    <location>
        <begin position="1882"/>
        <end position="1923"/>
    </location>
</feature>
<feature type="compositionally biased region" description="Low complexity" evidence="1">
    <location>
        <begin position="2460"/>
        <end position="2471"/>
    </location>
</feature>
<feature type="region of interest" description="Disordered" evidence="1">
    <location>
        <begin position="2330"/>
        <end position="2355"/>
    </location>
</feature>
<feature type="compositionally biased region" description="Low complexity" evidence="1">
    <location>
        <begin position="522"/>
        <end position="535"/>
    </location>
</feature>
<organism evidence="3 4">
    <name type="scientific">Streptomyces poonensis</name>
    <dbReference type="NCBI Taxonomy" id="68255"/>
    <lineage>
        <taxon>Bacteria</taxon>
        <taxon>Bacillati</taxon>
        <taxon>Actinomycetota</taxon>
        <taxon>Actinomycetes</taxon>
        <taxon>Kitasatosporales</taxon>
        <taxon>Streptomycetaceae</taxon>
        <taxon>Streptomyces</taxon>
    </lineage>
</organism>
<reference evidence="3" key="1">
    <citation type="journal article" date="2014" name="Int. J. Syst. Evol. Microbiol.">
        <title>Complete genome sequence of Corynebacterium casei LMG S-19264T (=DSM 44701T), isolated from a smear-ripened cheese.</title>
        <authorList>
            <consortium name="US DOE Joint Genome Institute (JGI-PGF)"/>
            <person name="Walter F."/>
            <person name="Albersmeier A."/>
            <person name="Kalinowski J."/>
            <person name="Ruckert C."/>
        </authorList>
    </citation>
    <scope>NUCLEOTIDE SEQUENCE</scope>
    <source>
        <strain evidence="3">JCM 4815</strain>
    </source>
</reference>
<feature type="region of interest" description="Disordered" evidence="1">
    <location>
        <begin position="831"/>
        <end position="972"/>
    </location>
</feature>
<feature type="region of interest" description="Disordered" evidence="1">
    <location>
        <begin position="3216"/>
        <end position="3246"/>
    </location>
</feature>
<feature type="compositionally biased region" description="Pro residues" evidence="1">
    <location>
        <begin position="3012"/>
        <end position="3026"/>
    </location>
</feature>
<dbReference type="PANTHER" id="PTHR24216:SF65">
    <property type="entry name" value="PAXILLIN-LIKE PROTEIN 1"/>
    <property type="match status" value="1"/>
</dbReference>
<feature type="region of interest" description="Disordered" evidence="1">
    <location>
        <begin position="2807"/>
        <end position="2843"/>
    </location>
</feature>
<protein>
    <recommendedName>
        <fullName evidence="5">Lonely Cys domain-containing protein</fullName>
    </recommendedName>
</protein>
<feature type="region of interest" description="Disordered" evidence="1">
    <location>
        <begin position="337"/>
        <end position="535"/>
    </location>
</feature>
<dbReference type="PANTHER" id="PTHR24216">
    <property type="entry name" value="PAXILLIN-RELATED"/>
    <property type="match status" value="1"/>
</dbReference>